<feature type="region of interest" description="Disordered" evidence="1">
    <location>
        <begin position="124"/>
        <end position="162"/>
    </location>
</feature>
<protein>
    <submittedName>
        <fullName evidence="2">Uncharacterized protein</fullName>
    </submittedName>
</protein>
<comment type="caution">
    <text evidence="2">The sequence shown here is derived from an EMBL/GenBank/DDBJ whole genome shotgun (WGS) entry which is preliminary data.</text>
</comment>
<name>A0A368HC49_ANCCA</name>
<evidence type="ECO:0000256" key="1">
    <source>
        <dbReference type="SAM" id="MobiDB-lite"/>
    </source>
</evidence>
<proteinExistence type="predicted"/>
<gene>
    <name evidence="2" type="ORF">ANCCAN_00339</name>
</gene>
<keyword evidence="3" id="KW-1185">Reference proteome</keyword>
<feature type="compositionally biased region" description="Polar residues" evidence="1">
    <location>
        <begin position="137"/>
        <end position="146"/>
    </location>
</feature>
<organism evidence="2 3">
    <name type="scientific">Ancylostoma caninum</name>
    <name type="common">Dog hookworm</name>
    <dbReference type="NCBI Taxonomy" id="29170"/>
    <lineage>
        <taxon>Eukaryota</taxon>
        <taxon>Metazoa</taxon>
        <taxon>Ecdysozoa</taxon>
        <taxon>Nematoda</taxon>
        <taxon>Chromadorea</taxon>
        <taxon>Rhabditida</taxon>
        <taxon>Rhabditina</taxon>
        <taxon>Rhabditomorpha</taxon>
        <taxon>Strongyloidea</taxon>
        <taxon>Ancylostomatidae</taxon>
        <taxon>Ancylostomatinae</taxon>
        <taxon>Ancylostoma</taxon>
    </lineage>
</organism>
<dbReference type="EMBL" id="JOJR01000002">
    <property type="protein sequence ID" value="RCN53278.1"/>
    <property type="molecule type" value="Genomic_DNA"/>
</dbReference>
<sequence length="162" mass="19467">MKFLPERLSPDFDAETLWSRVEVLKWYRVRNREAQKKRNCRTVNIMFRNVESQIPNFARKRLSTLWMIAYAELRINSEQKEKLETVYELYNHEITNDFEGYVEFRNKLRCLFFRWAIHIHRSDPQPDTVDGKDDSEATPSSRQFLQRNEDTDDIEATGTVQT</sequence>
<evidence type="ECO:0000313" key="2">
    <source>
        <dbReference type="EMBL" id="RCN53278.1"/>
    </source>
</evidence>
<reference evidence="2 3" key="1">
    <citation type="submission" date="2014-10" db="EMBL/GenBank/DDBJ databases">
        <title>Draft genome of the hookworm Ancylostoma caninum.</title>
        <authorList>
            <person name="Mitreva M."/>
        </authorList>
    </citation>
    <scope>NUCLEOTIDE SEQUENCE [LARGE SCALE GENOMIC DNA]</scope>
    <source>
        <strain evidence="2 3">Baltimore</strain>
    </source>
</reference>
<dbReference type="Proteomes" id="UP000252519">
    <property type="component" value="Unassembled WGS sequence"/>
</dbReference>
<dbReference type="STRING" id="29170.A0A368HC49"/>
<dbReference type="OrthoDB" id="5832223at2759"/>
<accession>A0A368HC49</accession>
<feature type="compositionally biased region" description="Basic and acidic residues" evidence="1">
    <location>
        <begin position="124"/>
        <end position="135"/>
    </location>
</feature>
<evidence type="ECO:0000313" key="3">
    <source>
        <dbReference type="Proteomes" id="UP000252519"/>
    </source>
</evidence>
<dbReference type="AlphaFoldDB" id="A0A368HC49"/>